<dbReference type="RefSeq" id="WP_183489668.1">
    <property type="nucleotide sequence ID" value="NZ_JBHUOV010000005.1"/>
</dbReference>
<evidence type="ECO:0000256" key="2">
    <source>
        <dbReference type="SAM" id="SignalP"/>
    </source>
</evidence>
<dbReference type="PANTHER" id="PTHR12558">
    <property type="entry name" value="CELL DIVISION CYCLE 16,23,27"/>
    <property type="match status" value="1"/>
</dbReference>
<comment type="caution">
    <text evidence="3">The sequence shown here is derived from an EMBL/GenBank/DDBJ whole genome shotgun (WGS) entry which is preliminary data.</text>
</comment>
<dbReference type="Gene3D" id="1.25.40.10">
    <property type="entry name" value="Tetratricopeptide repeat domain"/>
    <property type="match status" value="3"/>
</dbReference>
<accession>A0ABW5WP02</accession>
<dbReference type="SMART" id="SM00028">
    <property type="entry name" value="TPR"/>
    <property type="match status" value="5"/>
</dbReference>
<dbReference type="Proteomes" id="UP001597533">
    <property type="component" value="Unassembled WGS sequence"/>
</dbReference>
<dbReference type="Pfam" id="PF13181">
    <property type="entry name" value="TPR_8"/>
    <property type="match status" value="2"/>
</dbReference>
<keyword evidence="2" id="KW-0732">Signal</keyword>
<dbReference type="SUPFAM" id="SSF48452">
    <property type="entry name" value="TPR-like"/>
    <property type="match status" value="2"/>
</dbReference>
<name>A0ABW5WP02_9FLAO</name>
<evidence type="ECO:0000313" key="4">
    <source>
        <dbReference type="Proteomes" id="UP001597533"/>
    </source>
</evidence>
<feature type="signal peptide" evidence="2">
    <location>
        <begin position="1"/>
        <end position="20"/>
    </location>
</feature>
<protein>
    <submittedName>
        <fullName evidence="3">Tetratricopeptide repeat protein</fullName>
    </submittedName>
</protein>
<evidence type="ECO:0000313" key="3">
    <source>
        <dbReference type="EMBL" id="MFD2823981.1"/>
    </source>
</evidence>
<dbReference type="InterPro" id="IPR019734">
    <property type="entry name" value="TPR_rpt"/>
</dbReference>
<feature type="chain" id="PRO_5046441022" evidence="2">
    <location>
        <begin position="21"/>
        <end position="430"/>
    </location>
</feature>
<evidence type="ECO:0000256" key="1">
    <source>
        <dbReference type="PROSITE-ProRule" id="PRU00339"/>
    </source>
</evidence>
<sequence>MKSRYYILLFTLSLVFFSCSKTPSVITKTSDYNTYLELVENETLQSIKGDYVFWEEKLEKEPSQYPYLVKLAASQSQLFSTTGNISFLISAEKNLIRANDKIDYSNCGYLRALARNYISQHRFKESLSLLQKAEAIGDNLKDTQKMLFDVHLELGHIEEAEIYLSLIKDLTDFDFLIRLAKWSDHQGELDATLKYMEKAMKIAESSKRKNLMEWSYTNIADYYGHDGQIKKSYEYYLKALKLNPGNAYAKKGLAWIIYSYERNPKEALRILDSISKQHQAPDYYLFKAEIAEYMKDYKAKNMYIKRYVELVKNKNYGMMYMAYNAKLFAEDLNKTDEALNFAQLEIKNRPTAESYGLLAWTYYNKGEVEKALQVAEKHVINHTYEPEALFHLAKIYKANGKTDEALLLKKELLKSGFELGPILENEVINI</sequence>
<dbReference type="PROSITE" id="PS51257">
    <property type="entry name" value="PROKAR_LIPOPROTEIN"/>
    <property type="match status" value="1"/>
</dbReference>
<dbReference type="InterPro" id="IPR011990">
    <property type="entry name" value="TPR-like_helical_dom_sf"/>
</dbReference>
<reference evidence="4" key="1">
    <citation type="journal article" date="2019" name="Int. J. Syst. Evol. Microbiol.">
        <title>The Global Catalogue of Microorganisms (GCM) 10K type strain sequencing project: providing services to taxonomists for standard genome sequencing and annotation.</title>
        <authorList>
            <consortium name="The Broad Institute Genomics Platform"/>
            <consortium name="The Broad Institute Genome Sequencing Center for Infectious Disease"/>
            <person name="Wu L."/>
            <person name="Ma J."/>
        </authorList>
    </citation>
    <scope>NUCLEOTIDE SEQUENCE [LARGE SCALE GENOMIC DNA]</scope>
    <source>
        <strain evidence="4">KCTC 32141</strain>
    </source>
</reference>
<dbReference type="PANTHER" id="PTHR12558:SF13">
    <property type="entry name" value="CELL DIVISION CYCLE PROTEIN 27 HOMOLOG"/>
    <property type="match status" value="1"/>
</dbReference>
<dbReference type="EMBL" id="JBHUOV010000005">
    <property type="protein sequence ID" value="MFD2823981.1"/>
    <property type="molecule type" value="Genomic_DNA"/>
</dbReference>
<feature type="repeat" description="TPR" evidence="1">
    <location>
        <begin position="213"/>
        <end position="246"/>
    </location>
</feature>
<keyword evidence="1" id="KW-0802">TPR repeat</keyword>
<gene>
    <name evidence="3" type="ORF">ACFS5M_09885</name>
</gene>
<proteinExistence type="predicted"/>
<keyword evidence="4" id="KW-1185">Reference proteome</keyword>
<organism evidence="3 4">
    <name type="scientific">Lacinutrix iliipiscaria</name>
    <dbReference type="NCBI Taxonomy" id="1230532"/>
    <lineage>
        <taxon>Bacteria</taxon>
        <taxon>Pseudomonadati</taxon>
        <taxon>Bacteroidota</taxon>
        <taxon>Flavobacteriia</taxon>
        <taxon>Flavobacteriales</taxon>
        <taxon>Flavobacteriaceae</taxon>
        <taxon>Lacinutrix</taxon>
    </lineage>
</organism>
<dbReference type="PROSITE" id="PS50005">
    <property type="entry name" value="TPR"/>
    <property type="match status" value="1"/>
</dbReference>